<accession>A0A9X2JFR4</accession>
<evidence type="ECO:0000256" key="1">
    <source>
        <dbReference type="SAM" id="MobiDB-lite"/>
    </source>
</evidence>
<gene>
    <name evidence="3" type="ORF">NG895_10495</name>
</gene>
<dbReference type="Proteomes" id="UP001155241">
    <property type="component" value="Unassembled WGS sequence"/>
</dbReference>
<dbReference type="AlphaFoldDB" id="A0A9X2JFR4"/>
<feature type="signal peptide" evidence="2">
    <location>
        <begin position="1"/>
        <end position="24"/>
    </location>
</feature>
<evidence type="ECO:0000313" key="4">
    <source>
        <dbReference type="Proteomes" id="UP001155241"/>
    </source>
</evidence>
<feature type="chain" id="PRO_5040893156" description="Secreted protein" evidence="2">
    <location>
        <begin position="25"/>
        <end position="248"/>
    </location>
</feature>
<feature type="region of interest" description="Disordered" evidence="1">
    <location>
        <begin position="132"/>
        <end position="158"/>
    </location>
</feature>
<organism evidence="3 4">
    <name type="scientific">Aeoliella straminimaris</name>
    <dbReference type="NCBI Taxonomy" id="2954799"/>
    <lineage>
        <taxon>Bacteria</taxon>
        <taxon>Pseudomonadati</taxon>
        <taxon>Planctomycetota</taxon>
        <taxon>Planctomycetia</taxon>
        <taxon>Pirellulales</taxon>
        <taxon>Lacipirellulaceae</taxon>
        <taxon>Aeoliella</taxon>
    </lineage>
</organism>
<proteinExistence type="predicted"/>
<protein>
    <recommendedName>
        <fullName evidence="5">Secreted protein</fullName>
    </recommendedName>
</protein>
<dbReference type="EMBL" id="JAMXLR010000036">
    <property type="protein sequence ID" value="MCO6044335.1"/>
    <property type="molecule type" value="Genomic_DNA"/>
</dbReference>
<dbReference type="RefSeq" id="WP_252852437.1">
    <property type="nucleotide sequence ID" value="NZ_JAMXLR010000036.1"/>
</dbReference>
<evidence type="ECO:0000313" key="3">
    <source>
        <dbReference type="EMBL" id="MCO6044335.1"/>
    </source>
</evidence>
<comment type="caution">
    <text evidence="3">The sequence shown here is derived from an EMBL/GenBank/DDBJ whole genome shotgun (WGS) entry which is preliminary data.</text>
</comment>
<sequence>MLLKNVLLCLTVLHTAAMSSLASAADEDPMQWYGKLPDRTLMDLAPESDFVGDNEAWKELWNKWNPDEPVPEVDFKKSLVVVATVTGPNRMFGGERVDANGNLTFVAGSTRMAGPGFAYLMRRVSREGVKTVNGHPVPAVTESQGDAKESTDEDEQPAESITVKIVGTLETGLMAIGGETTGTTITANGITMELDLTKQKEPAKTATSLQGKRAIAVGSLRSVQGVERANRWVVTVTELRAAAQKQSK</sequence>
<name>A0A9X2JFR4_9BACT</name>
<evidence type="ECO:0008006" key="5">
    <source>
        <dbReference type="Google" id="ProtNLM"/>
    </source>
</evidence>
<keyword evidence="4" id="KW-1185">Reference proteome</keyword>
<keyword evidence="2" id="KW-0732">Signal</keyword>
<evidence type="ECO:0000256" key="2">
    <source>
        <dbReference type="SAM" id="SignalP"/>
    </source>
</evidence>
<reference evidence="3" key="1">
    <citation type="submission" date="2022-06" db="EMBL/GenBank/DDBJ databases">
        <title>Aeoliella straminimaris, a novel planctomycete from sediments.</title>
        <authorList>
            <person name="Vitorino I.R."/>
            <person name="Lage O.M."/>
        </authorList>
    </citation>
    <scope>NUCLEOTIDE SEQUENCE</scope>
    <source>
        <strain evidence="3">ICT_H6.2</strain>
    </source>
</reference>